<evidence type="ECO:0000313" key="1">
    <source>
        <dbReference type="EMBL" id="KAJ8877646.1"/>
    </source>
</evidence>
<evidence type="ECO:0000313" key="2">
    <source>
        <dbReference type="Proteomes" id="UP001159363"/>
    </source>
</evidence>
<keyword evidence="2" id="KW-1185">Reference proteome</keyword>
<dbReference type="EMBL" id="JARBHB010000008">
    <property type="protein sequence ID" value="KAJ8877646.1"/>
    <property type="molecule type" value="Genomic_DNA"/>
</dbReference>
<protein>
    <submittedName>
        <fullName evidence="1">Uncharacterized protein</fullName>
    </submittedName>
</protein>
<dbReference type="Proteomes" id="UP001159363">
    <property type="component" value="Chromosome 7"/>
</dbReference>
<accession>A0ABQ9H046</accession>
<sequence>MLDDSWRLCEEAAHSIQLSCISLRVKFAVHIIVFYMKFVHYRSVLCVHFLTVSDQISDKMSCCNPFYKVQHKTFKHNHRLVTMYVFCFC</sequence>
<reference evidence="1 2" key="1">
    <citation type="submission" date="2023-02" db="EMBL/GenBank/DDBJ databases">
        <title>LHISI_Scaffold_Assembly.</title>
        <authorList>
            <person name="Stuart O.P."/>
            <person name="Cleave R."/>
            <person name="Magrath M.J.L."/>
            <person name="Mikheyev A.S."/>
        </authorList>
    </citation>
    <scope>NUCLEOTIDE SEQUENCE [LARGE SCALE GENOMIC DNA]</scope>
    <source>
        <strain evidence="1">Daus_M_001</strain>
        <tissue evidence="1">Leg muscle</tissue>
    </source>
</reference>
<name>A0ABQ9H046_9NEOP</name>
<comment type="caution">
    <text evidence="1">The sequence shown here is derived from an EMBL/GenBank/DDBJ whole genome shotgun (WGS) entry which is preliminary data.</text>
</comment>
<organism evidence="1 2">
    <name type="scientific">Dryococelus australis</name>
    <dbReference type="NCBI Taxonomy" id="614101"/>
    <lineage>
        <taxon>Eukaryota</taxon>
        <taxon>Metazoa</taxon>
        <taxon>Ecdysozoa</taxon>
        <taxon>Arthropoda</taxon>
        <taxon>Hexapoda</taxon>
        <taxon>Insecta</taxon>
        <taxon>Pterygota</taxon>
        <taxon>Neoptera</taxon>
        <taxon>Polyneoptera</taxon>
        <taxon>Phasmatodea</taxon>
        <taxon>Verophasmatodea</taxon>
        <taxon>Anareolatae</taxon>
        <taxon>Phasmatidae</taxon>
        <taxon>Eurycanthinae</taxon>
        <taxon>Dryococelus</taxon>
    </lineage>
</organism>
<gene>
    <name evidence="1" type="ORF">PR048_022101</name>
</gene>
<proteinExistence type="predicted"/>